<accession>A0A9Y4JP68</accession>
<reference evidence="3 4" key="1">
    <citation type="submission" date="2025-04" db="UniProtKB">
        <authorList>
            <consortium name="RefSeq"/>
        </authorList>
    </citation>
    <scope>IDENTIFICATION</scope>
</reference>
<dbReference type="Gene3D" id="1.20.1250.10">
    <property type="match status" value="1"/>
</dbReference>
<keyword evidence="2" id="KW-1185">Reference proteome</keyword>
<evidence type="ECO:0000313" key="3">
    <source>
        <dbReference type="RefSeq" id="XP_008277081.1"/>
    </source>
</evidence>
<dbReference type="AlphaFoldDB" id="A0A9Y4JP68"/>
<dbReference type="RefSeq" id="XP_008277082.1">
    <property type="nucleotide sequence ID" value="XM_008278860.1"/>
</dbReference>
<dbReference type="SUPFAM" id="SSF47266">
    <property type="entry name" value="4-helical cytokines"/>
    <property type="match status" value="1"/>
</dbReference>
<proteinExistence type="predicted"/>
<name>A0A9Y4JP68_9TELE</name>
<feature type="chain" id="PRO_5044704334" evidence="1">
    <location>
        <begin position="43"/>
        <end position="179"/>
    </location>
</feature>
<dbReference type="CTD" id="564348"/>
<evidence type="ECO:0000256" key="1">
    <source>
        <dbReference type="SAM" id="SignalP"/>
    </source>
</evidence>
<gene>
    <name evidence="3 4" type="primary">LOC103355168</name>
</gene>
<dbReference type="Proteomes" id="UP000694891">
    <property type="component" value="Unplaced"/>
</dbReference>
<dbReference type="RefSeq" id="XP_008277081.1">
    <property type="nucleotide sequence ID" value="XM_008278859.1"/>
</dbReference>
<sequence length="179" mass="19839">MYVSSLCRSVFQRESHKSTNTRMYILLALLCVALMAPPECASLPTRENITRHLNNIISIAQTTLIHIKTLRTKLPVAPQIEVTTPPIVGLTDITRDLGLLDNDLQSSGSELLSQIQTDVSSLEGKVRFLALTMNCPVPARPGVQTGHSSFPDSHLYLILTKVQRYLESLSLNKDKLKVC</sequence>
<keyword evidence="1" id="KW-0732">Signal</keyword>
<protein>
    <submittedName>
        <fullName evidence="3 4">Leptin-B-like</fullName>
    </submittedName>
</protein>
<feature type="signal peptide" evidence="1">
    <location>
        <begin position="1"/>
        <end position="42"/>
    </location>
</feature>
<evidence type="ECO:0000313" key="2">
    <source>
        <dbReference type="Proteomes" id="UP000694891"/>
    </source>
</evidence>
<dbReference type="InterPro" id="IPR009079">
    <property type="entry name" value="4_helix_cytokine-like_core"/>
</dbReference>
<organism evidence="2 4">
    <name type="scientific">Stegastes partitus</name>
    <name type="common">bicolor damselfish</name>
    <dbReference type="NCBI Taxonomy" id="144197"/>
    <lineage>
        <taxon>Eukaryota</taxon>
        <taxon>Metazoa</taxon>
        <taxon>Chordata</taxon>
        <taxon>Craniata</taxon>
        <taxon>Vertebrata</taxon>
        <taxon>Euteleostomi</taxon>
        <taxon>Actinopterygii</taxon>
        <taxon>Neopterygii</taxon>
        <taxon>Teleostei</taxon>
        <taxon>Neoteleostei</taxon>
        <taxon>Acanthomorphata</taxon>
        <taxon>Ovalentaria</taxon>
        <taxon>Pomacentridae</taxon>
        <taxon>Stegastes</taxon>
    </lineage>
</organism>
<evidence type="ECO:0000313" key="4">
    <source>
        <dbReference type="RefSeq" id="XP_008277082.1"/>
    </source>
</evidence>